<name>A0A9Q0CQC0_9POAL</name>
<evidence type="ECO:0000259" key="6">
    <source>
        <dbReference type="Pfam" id="PF00931"/>
    </source>
</evidence>
<dbReference type="GO" id="GO:0043531">
    <property type="term" value="F:ADP binding"/>
    <property type="evidence" value="ECO:0007669"/>
    <property type="project" value="InterPro"/>
</dbReference>
<dbReference type="Pfam" id="PF18052">
    <property type="entry name" value="Rx_N"/>
    <property type="match status" value="1"/>
</dbReference>
<organism evidence="8 9">
    <name type="scientific">Rhynchospora breviuscula</name>
    <dbReference type="NCBI Taxonomy" id="2022672"/>
    <lineage>
        <taxon>Eukaryota</taxon>
        <taxon>Viridiplantae</taxon>
        <taxon>Streptophyta</taxon>
        <taxon>Embryophyta</taxon>
        <taxon>Tracheophyta</taxon>
        <taxon>Spermatophyta</taxon>
        <taxon>Magnoliopsida</taxon>
        <taxon>Liliopsida</taxon>
        <taxon>Poales</taxon>
        <taxon>Cyperaceae</taxon>
        <taxon>Cyperoideae</taxon>
        <taxon>Rhynchosporeae</taxon>
        <taxon>Rhynchospora</taxon>
    </lineage>
</organism>
<evidence type="ECO:0000256" key="4">
    <source>
        <dbReference type="ARBA" id="ARBA00022741"/>
    </source>
</evidence>
<dbReference type="Gene3D" id="3.40.50.300">
    <property type="entry name" value="P-loop containing nucleotide triphosphate hydrolases"/>
    <property type="match status" value="1"/>
</dbReference>
<accession>A0A9Q0CQC0</accession>
<dbReference type="SUPFAM" id="SSF52540">
    <property type="entry name" value="P-loop containing nucleoside triphosphate hydrolases"/>
    <property type="match status" value="1"/>
</dbReference>
<sequence>MAIIAEGLLGGVSGIVHDGLLGGVSDIIRDKLIPEFKSLWGTDEEVKRLKDQKDRIWEFICDVYEKQVVDKQQMRWVIDLINLAYQIETALETYHDECPERGPEEPSSGIISRIIKSGMKKTTQIRFLSNFQKEITAIKERIRELEEYRQRYGIITVGEDWDDVGGGQNKRIKRDPVHTLCPIGDPDIVGFATDIDNILRLLLDENIASLAVVSVVGIGGAGKSTITRKVCNSNNVKESFGKVIFIEITRNYVLRNVLREIAEMLEINSTDKDERELSYLILERLENTRYLIVLDDVWTEDLWDELSKILPDKEKVMITTRFENVAKRADTTYPP</sequence>
<feature type="domain" description="NB-ARC" evidence="6">
    <location>
        <begin position="193"/>
        <end position="331"/>
    </location>
</feature>
<evidence type="ECO:0000256" key="2">
    <source>
        <dbReference type="ARBA" id="ARBA00022614"/>
    </source>
</evidence>
<dbReference type="FunFam" id="3.40.50.300:FF:001091">
    <property type="entry name" value="Probable disease resistance protein At1g61300"/>
    <property type="match status" value="1"/>
</dbReference>
<keyword evidence="5" id="KW-0611">Plant defense</keyword>
<comment type="similarity">
    <text evidence="1">Belongs to the disease resistance NB-LRR family.</text>
</comment>
<evidence type="ECO:0000256" key="1">
    <source>
        <dbReference type="ARBA" id="ARBA00008894"/>
    </source>
</evidence>
<evidence type="ECO:0000313" key="9">
    <source>
        <dbReference type="Proteomes" id="UP001151287"/>
    </source>
</evidence>
<dbReference type="EMBL" id="JAMQYH010000002">
    <property type="protein sequence ID" value="KAJ1698013.1"/>
    <property type="molecule type" value="Genomic_DNA"/>
</dbReference>
<keyword evidence="4" id="KW-0547">Nucleotide-binding</keyword>
<evidence type="ECO:0000313" key="8">
    <source>
        <dbReference type="EMBL" id="KAJ1698013.1"/>
    </source>
</evidence>
<dbReference type="GO" id="GO:0006952">
    <property type="term" value="P:defense response"/>
    <property type="evidence" value="ECO:0007669"/>
    <property type="project" value="UniProtKB-KW"/>
</dbReference>
<dbReference type="InterPro" id="IPR041118">
    <property type="entry name" value="Rx_N"/>
</dbReference>
<dbReference type="Pfam" id="PF00931">
    <property type="entry name" value="NB-ARC"/>
    <property type="match status" value="1"/>
</dbReference>
<keyword evidence="9" id="KW-1185">Reference proteome</keyword>
<evidence type="ECO:0000256" key="3">
    <source>
        <dbReference type="ARBA" id="ARBA00022737"/>
    </source>
</evidence>
<gene>
    <name evidence="8" type="ORF">LUZ63_006525</name>
</gene>
<comment type="caution">
    <text evidence="8">The sequence shown here is derived from an EMBL/GenBank/DDBJ whole genome shotgun (WGS) entry which is preliminary data.</text>
</comment>
<dbReference type="InterPro" id="IPR002182">
    <property type="entry name" value="NB-ARC"/>
</dbReference>
<protein>
    <submittedName>
        <fullName evidence="8">Uncharacterized protein</fullName>
    </submittedName>
</protein>
<keyword evidence="3" id="KW-0677">Repeat</keyword>
<dbReference type="Proteomes" id="UP001151287">
    <property type="component" value="Unassembled WGS sequence"/>
</dbReference>
<dbReference type="PRINTS" id="PR00364">
    <property type="entry name" value="DISEASERSIST"/>
</dbReference>
<reference evidence="8" key="1">
    <citation type="journal article" date="2022" name="Cell">
        <title>Repeat-based holocentromeres influence genome architecture and karyotype evolution.</title>
        <authorList>
            <person name="Hofstatter P.G."/>
            <person name="Thangavel G."/>
            <person name="Lux T."/>
            <person name="Neumann P."/>
            <person name="Vondrak T."/>
            <person name="Novak P."/>
            <person name="Zhang M."/>
            <person name="Costa L."/>
            <person name="Castellani M."/>
            <person name="Scott A."/>
            <person name="Toegelov H."/>
            <person name="Fuchs J."/>
            <person name="Mata-Sucre Y."/>
            <person name="Dias Y."/>
            <person name="Vanzela A.L.L."/>
            <person name="Huettel B."/>
            <person name="Almeida C.C.S."/>
            <person name="Simkova H."/>
            <person name="Souza G."/>
            <person name="Pedrosa-Harand A."/>
            <person name="Macas J."/>
            <person name="Mayer K.F.X."/>
            <person name="Houben A."/>
            <person name="Marques A."/>
        </authorList>
    </citation>
    <scope>NUCLEOTIDE SEQUENCE</scope>
    <source>
        <strain evidence="8">RhyBre1mFocal</strain>
    </source>
</reference>
<dbReference type="OrthoDB" id="1294891at2759"/>
<keyword evidence="2" id="KW-0433">Leucine-rich repeat</keyword>
<proteinExistence type="inferred from homology"/>
<dbReference type="Gene3D" id="1.20.5.4130">
    <property type="match status" value="1"/>
</dbReference>
<dbReference type="PANTHER" id="PTHR19338">
    <property type="entry name" value="TRANSLOCASE OF INNER MITOCHONDRIAL MEMBRANE 13 HOMOLOG"/>
    <property type="match status" value="1"/>
</dbReference>
<evidence type="ECO:0000259" key="7">
    <source>
        <dbReference type="Pfam" id="PF18052"/>
    </source>
</evidence>
<dbReference type="PANTHER" id="PTHR19338:SF59">
    <property type="entry name" value="OS10G0162832 PROTEIN"/>
    <property type="match status" value="1"/>
</dbReference>
<dbReference type="InterPro" id="IPR027417">
    <property type="entry name" value="P-loop_NTPase"/>
</dbReference>
<evidence type="ECO:0000256" key="5">
    <source>
        <dbReference type="ARBA" id="ARBA00022821"/>
    </source>
</evidence>
<feature type="domain" description="Disease resistance N-terminal" evidence="7">
    <location>
        <begin position="28"/>
        <end position="98"/>
    </location>
</feature>
<dbReference type="AlphaFoldDB" id="A0A9Q0CQC0"/>